<keyword evidence="6 14" id="KW-0479">Metal-binding</keyword>
<evidence type="ECO:0000256" key="10">
    <source>
        <dbReference type="ARBA" id="ARBA00023136"/>
    </source>
</evidence>
<dbReference type="GO" id="GO:0098552">
    <property type="term" value="C:side of membrane"/>
    <property type="evidence" value="ECO:0007669"/>
    <property type="project" value="UniProtKB-KW"/>
</dbReference>
<feature type="binding site" evidence="14">
    <location>
        <position position="442"/>
    </location>
    <ligand>
        <name>Zn(2+)</name>
        <dbReference type="ChEBI" id="CHEBI:29105"/>
        <label>2</label>
    </ligand>
</feature>
<organism evidence="19">
    <name type="scientific">Musca domestica</name>
    <name type="common">House fly</name>
    <dbReference type="NCBI Taxonomy" id="7370"/>
    <lineage>
        <taxon>Eukaryota</taxon>
        <taxon>Metazoa</taxon>
        <taxon>Ecdysozoa</taxon>
        <taxon>Arthropoda</taxon>
        <taxon>Hexapoda</taxon>
        <taxon>Insecta</taxon>
        <taxon>Pterygota</taxon>
        <taxon>Neoptera</taxon>
        <taxon>Endopterygota</taxon>
        <taxon>Diptera</taxon>
        <taxon>Brachycera</taxon>
        <taxon>Muscomorpha</taxon>
        <taxon>Muscoidea</taxon>
        <taxon>Muscidae</taxon>
        <taxon>Musca</taxon>
    </lineage>
</organism>
<dbReference type="InterPro" id="IPR001952">
    <property type="entry name" value="Alkaline_phosphatase"/>
</dbReference>
<accession>T1P8B8</accession>
<evidence type="ECO:0000256" key="3">
    <source>
        <dbReference type="ARBA" id="ARBA00012647"/>
    </source>
</evidence>
<feature type="binding site" evidence="14">
    <location>
        <position position="443"/>
    </location>
    <ligand>
        <name>Zn(2+)</name>
        <dbReference type="ChEBI" id="CHEBI:29105"/>
        <label>2</label>
    </ligand>
</feature>
<feature type="transmembrane region" description="Helical" evidence="17">
    <location>
        <begin position="584"/>
        <end position="604"/>
    </location>
</feature>
<gene>
    <name evidence="20" type="primary">101900255</name>
    <name evidence="22" type="synonym">LOC101900255</name>
</gene>
<keyword evidence="11" id="KW-0325">Glycoprotein</keyword>
<dbReference type="FunFam" id="3.40.720.10:FF:000008">
    <property type="entry name" value="Alkaline phosphatase"/>
    <property type="match status" value="1"/>
</dbReference>
<evidence type="ECO:0000256" key="13">
    <source>
        <dbReference type="PIRSR" id="PIRSR601952-1"/>
    </source>
</evidence>
<feature type="active site" description="Phosphoserine intermediate" evidence="13">
    <location>
        <position position="172"/>
    </location>
</feature>
<comment type="cofactor">
    <cofactor evidence="14">
        <name>Zn(2+)</name>
        <dbReference type="ChEBI" id="CHEBI:29105"/>
    </cofactor>
    <text evidence="14">Binds 2 Zn(2+) ions.</text>
</comment>
<reference evidence="19" key="1">
    <citation type="submission" date="2012-08" db="EMBL/GenBank/DDBJ databases">
        <title>Transcriptome of adult Musca domestica launches a platform for comparative house fly gene expression and characterization of differential gene expression among resistant and susceptible house flies.</title>
        <authorList>
            <person name="Liu N."/>
            <person name="Zhang L."/>
            <person name="Li M."/>
            <person name="Reid W."/>
        </authorList>
    </citation>
    <scope>NUCLEOTIDE SEQUENCE</scope>
    <source>
        <strain evidence="19">ALHF</strain>
        <tissue evidence="19">Whole body</tissue>
    </source>
</reference>
<dbReference type="AlphaFoldDB" id="T1P8B8"/>
<evidence type="ECO:0000256" key="14">
    <source>
        <dbReference type="PIRSR" id="PIRSR601952-2"/>
    </source>
</evidence>
<feature type="binding site" evidence="14">
    <location>
        <position position="396"/>
    </location>
    <ligand>
        <name>Mg(2+)</name>
        <dbReference type="ChEBI" id="CHEBI:18420"/>
    </ligand>
</feature>
<comment type="catalytic activity">
    <reaction evidence="16">
        <text>a phosphate monoester + H2O = an alcohol + phosphate</text>
        <dbReference type="Rhea" id="RHEA:15017"/>
        <dbReference type="ChEBI" id="CHEBI:15377"/>
        <dbReference type="ChEBI" id="CHEBI:30879"/>
        <dbReference type="ChEBI" id="CHEBI:43474"/>
        <dbReference type="ChEBI" id="CHEBI:67140"/>
        <dbReference type="EC" id="3.1.3.1"/>
    </reaction>
</comment>
<evidence type="ECO:0000256" key="16">
    <source>
        <dbReference type="RuleBase" id="RU003947"/>
    </source>
</evidence>
<dbReference type="InterPro" id="IPR017850">
    <property type="entry name" value="Alkaline_phosphatase_core_sf"/>
</dbReference>
<evidence type="ECO:0000256" key="6">
    <source>
        <dbReference type="ARBA" id="ARBA00022723"/>
    </source>
</evidence>
<sequence>MKFLYFACFVLMVQWTYGAVSTLQPPTIIHTLNSTDVGPEFLSLNETSSTTTTTTKPVTQAIHRNRDGKDDENETEKPIEDANFWFNVARKQLDKVIKSAMKNQENGFKRKAKNIIIFVGDGMGLTTITAGRIYKGQYLKHGHGEEEKLAFDEFAYTGLAKTYNVDKQVPDSAGTATAMFCGAKSDYGAIGVDTTRSKTNAQQGRLTSIMDWAQAEGKRTGIVTTTRITHATPAATYARIYHRDWECDTKVPMESQGIHKDIARQLIENAPGNKFNVIMGGGLKPLGATNPNEKRTIPWEGDTEEICSRGDDMNLPKQWLQMGKDMNEKREFVQSIKELDELDLKEVDRLMGLFRNNHITYAIGKEEGEPSLKEMTEAAIEVLQREHSNGFVLLVEGGRIDQAHHQNYAHAALHEVYEFDQAIEAALENTNANETLILVTADHSHSVTLNGYPKRGNDILGFANKASDPMAYETIMYANGPGFYDHLANDTAAVAQSPLNFWKNLSTLTAEQVHAPNYRHMATVPLKDESHGGEDVIVFANGPGSSLVRGVFEQNYLAYVMSYAGCMGPAKDFDETCRSSASSLASATTMPLLIVLAVCLINYFK</sequence>
<evidence type="ECO:0000313" key="19">
    <source>
        <dbReference type="EMBL" id="AFP59575.1"/>
    </source>
</evidence>
<keyword evidence="17" id="KW-1133">Transmembrane helix</keyword>
<evidence type="ECO:0000256" key="4">
    <source>
        <dbReference type="ARBA" id="ARBA00022475"/>
    </source>
</evidence>
<dbReference type="STRING" id="7370.T1P8B8"/>
<comment type="similarity">
    <text evidence="2 15">Belongs to the alkaline phosphatase family.</text>
</comment>
<evidence type="ECO:0000256" key="17">
    <source>
        <dbReference type="SAM" id="Phobius"/>
    </source>
</evidence>
<feature type="binding site" evidence="14">
    <location>
        <position position="230"/>
    </location>
    <ligand>
        <name>Mg(2+)</name>
        <dbReference type="ChEBI" id="CHEBI:18420"/>
    </ligand>
</feature>
<dbReference type="GO" id="GO:0005886">
    <property type="term" value="C:plasma membrane"/>
    <property type="evidence" value="ECO:0007669"/>
    <property type="project" value="UniProtKB-SubCell"/>
</dbReference>
<evidence type="ECO:0000256" key="7">
    <source>
        <dbReference type="ARBA" id="ARBA00022801"/>
    </source>
</evidence>
<feature type="signal peptide" evidence="18">
    <location>
        <begin position="1"/>
        <end position="18"/>
    </location>
</feature>
<keyword evidence="17" id="KW-0812">Transmembrane</keyword>
<keyword evidence="12" id="KW-0449">Lipoprotein</keyword>
<dbReference type="EC" id="3.1.3.1" evidence="3 16"/>
<keyword evidence="9 14" id="KW-0460">Magnesium</keyword>
<dbReference type="CDD" id="cd16012">
    <property type="entry name" value="ALP"/>
    <property type="match status" value="1"/>
</dbReference>
<dbReference type="EMBL" id="KA644946">
    <property type="protein sequence ID" value="AFP59575.1"/>
    <property type="molecule type" value="mRNA"/>
</dbReference>
<feature type="binding site" evidence="14">
    <location>
        <position position="405"/>
    </location>
    <ligand>
        <name>Zn(2+)</name>
        <dbReference type="ChEBI" id="CHEBI:29105"/>
        <label>2</label>
    </ligand>
</feature>
<keyword evidence="7 16" id="KW-0378">Hydrolase</keyword>
<dbReference type="PANTHER" id="PTHR11596">
    <property type="entry name" value="ALKALINE PHOSPHATASE"/>
    <property type="match status" value="1"/>
</dbReference>
<reference evidence="20" key="2">
    <citation type="submission" date="2020-05" db="UniProtKB">
        <authorList>
            <consortium name="EnsemblMetazoa"/>
        </authorList>
    </citation>
    <scope>IDENTIFICATION</scope>
    <source>
        <strain evidence="20">Aabys</strain>
    </source>
</reference>
<feature type="binding site" evidence="14">
    <location>
        <position position="401"/>
    </location>
    <ligand>
        <name>Zn(2+)</name>
        <dbReference type="ChEBI" id="CHEBI:29105"/>
        <label>2</label>
    </ligand>
</feature>
<dbReference type="PRINTS" id="PR00113">
    <property type="entry name" value="ALKPHPHTASE"/>
</dbReference>
<dbReference type="EnsemblMetazoa" id="MDOA013476-RA">
    <property type="protein sequence ID" value="MDOA013476-PA"/>
    <property type="gene ID" value="MDOA013476"/>
</dbReference>
<evidence type="ECO:0000256" key="1">
    <source>
        <dbReference type="ARBA" id="ARBA00004609"/>
    </source>
</evidence>
<feature type="binding site" evidence="14">
    <location>
        <position position="121"/>
    </location>
    <ligand>
        <name>Mg(2+)</name>
        <dbReference type="ChEBI" id="CHEBI:18420"/>
    </ligand>
</feature>
<dbReference type="Gene3D" id="3.40.720.10">
    <property type="entry name" value="Alkaline Phosphatase, subunit A"/>
    <property type="match status" value="1"/>
</dbReference>
<dbReference type="SMART" id="SM00098">
    <property type="entry name" value="alkPPc"/>
    <property type="match status" value="1"/>
</dbReference>
<evidence type="ECO:0000313" key="21">
    <source>
        <dbReference type="Proteomes" id="UP001652621"/>
    </source>
</evidence>
<keyword evidence="8 14" id="KW-0862">Zinc</keyword>
<keyword evidence="4" id="KW-1003">Cell membrane</keyword>
<evidence type="ECO:0000256" key="15">
    <source>
        <dbReference type="RuleBase" id="RU003946"/>
    </source>
</evidence>
<dbReference type="SUPFAM" id="SSF53649">
    <property type="entry name" value="Alkaline phosphatase-like"/>
    <property type="match status" value="1"/>
</dbReference>
<feature type="binding site" evidence="14">
    <location>
        <position position="531"/>
    </location>
    <ligand>
        <name>Zn(2+)</name>
        <dbReference type="ChEBI" id="CHEBI:29105"/>
        <label>2</label>
    </ligand>
</feature>
<dbReference type="eggNOG" id="KOG4126">
    <property type="taxonomic scope" value="Eukaryota"/>
</dbReference>
<feature type="binding site" evidence="14">
    <location>
        <position position="121"/>
    </location>
    <ligand>
        <name>Zn(2+)</name>
        <dbReference type="ChEBI" id="CHEBI:29105"/>
        <label>2</label>
    </ligand>
</feature>
<dbReference type="VEuPathDB" id="VectorBase:MDOA013476"/>
<evidence type="ECO:0000256" key="2">
    <source>
        <dbReference type="ARBA" id="ARBA00005984"/>
    </source>
</evidence>
<evidence type="ECO:0000256" key="5">
    <source>
        <dbReference type="ARBA" id="ARBA00022622"/>
    </source>
</evidence>
<dbReference type="VEuPathDB" id="VectorBase:MDOMA2_014167"/>
<dbReference type="PANTHER" id="PTHR11596:SF83">
    <property type="entry name" value="ALKALINE PHOSPHATASE 4"/>
    <property type="match status" value="1"/>
</dbReference>
<evidence type="ECO:0000313" key="22">
    <source>
        <dbReference type="RefSeq" id="XP_005179603.1"/>
    </source>
</evidence>
<protein>
    <recommendedName>
        <fullName evidence="3 16">Alkaline phosphatase</fullName>
        <ecNumber evidence="3 16">3.1.3.1</ecNumber>
    </recommendedName>
</protein>
<evidence type="ECO:0000256" key="11">
    <source>
        <dbReference type="ARBA" id="ARBA00023180"/>
    </source>
</evidence>
<dbReference type="OrthoDB" id="5818554at2759"/>
<dbReference type="GO" id="GO:0004035">
    <property type="term" value="F:alkaline phosphatase activity"/>
    <property type="evidence" value="ECO:0007669"/>
    <property type="project" value="UniProtKB-EC"/>
</dbReference>
<reference evidence="22" key="3">
    <citation type="submission" date="2025-04" db="UniProtKB">
        <authorList>
            <consortium name="RefSeq"/>
        </authorList>
    </citation>
    <scope>IDENTIFICATION</scope>
    <source>
        <strain evidence="22">Aabys</strain>
    </source>
</reference>
<dbReference type="RefSeq" id="XP_005179603.1">
    <property type="nucleotide sequence ID" value="XM_005179546.3"/>
</dbReference>
<evidence type="ECO:0000256" key="9">
    <source>
        <dbReference type="ARBA" id="ARBA00022842"/>
    </source>
</evidence>
<name>T1P8B8_MUSDO</name>
<dbReference type="PROSITE" id="PS00123">
    <property type="entry name" value="ALKALINE_PHOSPHATASE"/>
    <property type="match status" value="1"/>
</dbReference>
<evidence type="ECO:0000313" key="20">
    <source>
        <dbReference type="EnsemblMetazoa" id="MDOA013476-PA"/>
    </source>
</evidence>
<dbReference type="Pfam" id="PF00245">
    <property type="entry name" value="Alk_phosphatase"/>
    <property type="match status" value="1"/>
</dbReference>
<keyword evidence="18" id="KW-0732">Signal</keyword>
<keyword evidence="5" id="KW-0336">GPI-anchor</keyword>
<dbReference type="InterPro" id="IPR018299">
    <property type="entry name" value="Alkaline_phosphatase_AS"/>
</dbReference>
<feature type="binding site" evidence="14">
    <location>
        <position position="232"/>
    </location>
    <ligand>
        <name>Mg(2+)</name>
        <dbReference type="ChEBI" id="CHEBI:18420"/>
    </ligand>
</feature>
<keyword evidence="10 17" id="KW-0472">Membrane</keyword>
<dbReference type="KEGG" id="mde:101900255"/>
<comment type="subcellular location">
    <subcellularLocation>
        <location evidence="1">Cell membrane</location>
        <topology evidence="1">Lipid-anchor</topology>
        <topology evidence="1">GPI-anchor</topology>
    </subcellularLocation>
</comment>
<comment type="cofactor">
    <cofactor evidence="14">
        <name>Mg(2+)</name>
        <dbReference type="ChEBI" id="CHEBI:18420"/>
    </cofactor>
    <text evidence="14">Binds 1 Mg(2+) ion.</text>
</comment>
<dbReference type="GO" id="GO:0046872">
    <property type="term" value="F:metal ion binding"/>
    <property type="evidence" value="ECO:0007669"/>
    <property type="project" value="UniProtKB-KW"/>
</dbReference>
<evidence type="ECO:0000256" key="18">
    <source>
        <dbReference type="SAM" id="SignalP"/>
    </source>
</evidence>
<feature type="chain" id="PRO_5014313698" description="Alkaline phosphatase" evidence="18">
    <location>
        <begin position="19"/>
        <end position="605"/>
    </location>
</feature>
<evidence type="ECO:0000256" key="12">
    <source>
        <dbReference type="ARBA" id="ARBA00023288"/>
    </source>
</evidence>
<evidence type="ECO:0000256" key="8">
    <source>
        <dbReference type="ARBA" id="ARBA00022833"/>
    </source>
</evidence>
<proteinExistence type="evidence at transcript level"/>
<dbReference type="Proteomes" id="UP001652621">
    <property type="component" value="Unplaced"/>
</dbReference>
<keyword evidence="21" id="KW-1185">Reference proteome</keyword>